<keyword evidence="3" id="KW-0633">Potassium transport</keyword>
<dbReference type="PANTHER" id="PTHR32468">
    <property type="entry name" value="CATION/H + ANTIPORTER"/>
    <property type="match status" value="1"/>
</dbReference>
<dbReference type="InterPro" id="IPR057290">
    <property type="entry name" value="CHX17_C"/>
</dbReference>
<organism evidence="14 15">
    <name type="scientific">Penstemon davidsonii</name>
    <dbReference type="NCBI Taxonomy" id="160366"/>
    <lineage>
        <taxon>Eukaryota</taxon>
        <taxon>Viridiplantae</taxon>
        <taxon>Streptophyta</taxon>
        <taxon>Embryophyta</taxon>
        <taxon>Tracheophyta</taxon>
        <taxon>Spermatophyta</taxon>
        <taxon>Magnoliopsida</taxon>
        <taxon>eudicotyledons</taxon>
        <taxon>Gunneridae</taxon>
        <taxon>Pentapetalae</taxon>
        <taxon>asterids</taxon>
        <taxon>lamiids</taxon>
        <taxon>Lamiales</taxon>
        <taxon>Plantaginaceae</taxon>
        <taxon>Cheloneae</taxon>
        <taxon>Penstemon</taxon>
    </lineage>
</organism>
<dbReference type="InterPro" id="IPR057291">
    <property type="entry name" value="CHX17_2nd"/>
</dbReference>
<evidence type="ECO:0000256" key="8">
    <source>
        <dbReference type="ARBA" id="ARBA00023136"/>
    </source>
</evidence>
<evidence type="ECO:0000256" key="5">
    <source>
        <dbReference type="ARBA" id="ARBA00022958"/>
    </source>
</evidence>
<evidence type="ECO:0000259" key="11">
    <source>
        <dbReference type="Pfam" id="PF00999"/>
    </source>
</evidence>
<keyword evidence="6 10" id="KW-1133">Transmembrane helix</keyword>
<protein>
    <recommendedName>
        <fullName evidence="16">Cation/H+ exchanger domain-containing protein</fullName>
    </recommendedName>
</protein>
<feature type="domain" description="Cation/H+ exchanger transmembrane" evidence="11">
    <location>
        <begin position="6"/>
        <end position="170"/>
    </location>
</feature>
<feature type="transmembrane region" description="Helical" evidence="10">
    <location>
        <begin position="43"/>
        <end position="62"/>
    </location>
</feature>
<evidence type="ECO:0000256" key="3">
    <source>
        <dbReference type="ARBA" id="ARBA00022538"/>
    </source>
</evidence>
<feature type="domain" description="Cation/H(+) antiporter central" evidence="12">
    <location>
        <begin position="228"/>
        <end position="356"/>
    </location>
</feature>
<dbReference type="PANTHER" id="PTHR32468:SF23">
    <property type="entry name" value="CATION_H(+) ANTIPORTER 14"/>
    <property type="match status" value="1"/>
</dbReference>
<keyword evidence="7" id="KW-0406">Ion transport</keyword>
<keyword evidence="8 10" id="KW-0472">Membrane</keyword>
<name>A0ABR0DT64_9LAMI</name>
<reference evidence="14 15" key="1">
    <citation type="journal article" date="2023" name="bioRxiv">
        <title>Genome report: Whole genome sequence and annotation of Penstemon davidsonii.</title>
        <authorList>
            <person name="Ostevik K.L."/>
            <person name="Alabady M."/>
            <person name="Zhang M."/>
            <person name="Rausher M.D."/>
        </authorList>
    </citation>
    <scope>NUCLEOTIDE SEQUENCE [LARGE SCALE GENOMIC DNA]</scope>
    <source>
        <strain evidence="14">DNT005</strain>
        <tissue evidence="14">Whole leaf</tissue>
    </source>
</reference>
<evidence type="ECO:0008006" key="16">
    <source>
        <dbReference type="Google" id="ProtNLM"/>
    </source>
</evidence>
<keyword evidence="4 10" id="KW-0812">Transmembrane</keyword>
<dbReference type="Gene3D" id="1.20.1530.20">
    <property type="match status" value="1"/>
</dbReference>
<evidence type="ECO:0000256" key="10">
    <source>
        <dbReference type="SAM" id="Phobius"/>
    </source>
</evidence>
<evidence type="ECO:0000256" key="1">
    <source>
        <dbReference type="ARBA" id="ARBA00004141"/>
    </source>
</evidence>
<feature type="domain" description="Cation/H(+) antiporter C-terminal" evidence="13">
    <location>
        <begin position="364"/>
        <end position="508"/>
    </location>
</feature>
<accession>A0ABR0DT64</accession>
<dbReference type="Pfam" id="PF23256">
    <property type="entry name" value="CHX17_2nd"/>
    <property type="match status" value="1"/>
</dbReference>
<proteinExistence type="inferred from homology"/>
<evidence type="ECO:0000256" key="6">
    <source>
        <dbReference type="ARBA" id="ARBA00022989"/>
    </source>
</evidence>
<feature type="transmembrane region" description="Helical" evidence="10">
    <location>
        <begin position="121"/>
        <end position="141"/>
    </location>
</feature>
<feature type="transmembrane region" description="Helical" evidence="10">
    <location>
        <begin position="82"/>
        <end position="100"/>
    </location>
</feature>
<sequence>MNKDSILTILSTIIFVVTIVFVLRPLIVLMGKRVPEGQQMKESQFIVVVVIVLICGFSSEFFGQPAGMGTFILGMVIPDGPPLGSCLVNKLSAFVTGLLVPVKFMLSGLNMDLFSFGKGSGVIIGFVIFVSYTIKFFGALAPALYYKIPLKDAVTLVLIMCCRGIAQLLISHLYDPSSRYLSQHKNTILSNNPNDELRILFCVHNAENVPTIINLLEASNPKRDKPIAVFILNLMELKDRAASVLESNTRRSKLTSSRSWSKQVANAFDLFAQKNHNSVLVRHFTSIAPYASMHDDICTLGLDQNANIVIVPFHKQWSIDGTVGSKSPSIRMVNQNVIKKSPCSVGVLVDRGQVGGINSAMFQICVVFLGGADDCEALAYITRFIDNPQVNLKLVWIRPFDHRKYDEDKETEDSLDAELVDHFRASITGNERVSYKEELVKDAIGTTRVIRSLDDGNCDLCVVGRYHEPDSPVLFGMNEWNECPEFGLIGDMLATSDFKFSVLVVQQQAPGNDLVDGQPLQTIASSASYSDYNDYQSHSFHSSYSNYSDRM</sequence>
<evidence type="ECO:0000256" key="2">
    <source>
        <dbReference type="ARBA" id="ARBA00022448"/>
    </source>
</evidence>
<evidence type="ECO:0000313" key="15">
    <source>
        <dbReference type="Proteomes" id="UP001291926"/>
    </source>
</evidence>
<evidence type="ECO:0000259" key="13">
    <source>
        <dbReference type="Pfam" id="PF23259"/>
    </source>
</evidence>
<dbReference type="EMBL" id="JAYDYQ010001087">
    <property type="protein sequence ID" value="KAK4492115.1"/>
    <property type="molecule type" value="Genomic_DNA"/>
</dbReference>
<comment type="subcellular location">
    <subcellularLocation>
        <location evidence="1">Membrane</location>
        <topology evidence="1">Multi-pass membrane protein</topology>
    </subcellularLocation>
</comment>
<evidence type="ECO:0000313" key="14">
    <source>
        <dbReference type="EMBL" id="KAK4492115.1"/>
    </source>
</evidence>
<dbReference type="InterPro" id="IPR050794">
    <property type="entry name" value="CPA2_transporter"/>
</dbReference>
<feature type="transmembrane region" description="Helical" evidence="10">
    <location>
        <begin position="6"/>
        <end position="31"/>
    </location>
</feature>
<comment type="caution">
    <text evidence="14">The sequence shown here is derived from an EMBL/GenBank/DDBJ whole genome shotgun (WGS) entry which is preliminary data.</text>
</comment>
<keyword evidence="2" id="KW-0813">Transport</keyword>
<dbReference type="Proteomes" id="UP001291926">
    <property type="component" value="Unassembled WGS sequence"/>
</dbReference>
<keyword evidence="15" id="KW-1185">Reference proteome</keyword>
<evidence type="ECO:0000256" key="7">
    <source>
        <dbReference type="ARBA" id="ARBA00023065"/>
    </source>
</evidence>
<dbReference type="Pfam" id="PF23259">
    <property type="entry name" value="CHX17_C"/>
    <property type="match status" value="1"/>
</dbReference>
<gene>
    <name evidence="14" type="ORF">RD792_002912</name>
</gene>
<evidence type="ECO:0000256" key="4">
    <source>
        <dbReference type="ARBA" id="ARBA00022692"/>
    </source>
</evidence>
<dbReference type="InterPro" id="IPR006153">
    <property type="entry name" value="Cation/H_exchanger_TM"/>
</dbReference>
<evidence type="ECO:0000256" key="9">
    <source>
        <dbReference type="ARBA" id="ARBA00038341"/>
    </source>
</evidence>
<comment type="similarity">
    <text evidence="9">Belongs to the monovalent cation:proton antiporter 2 (CPA2) transporter (TC 2.A.37) family. CHX (TC 2.A.37.4) subfamily.</text>
</comment>
<evidence type="ECO:0000259" key="12">
    <source>
        <dbReference type="Pfam" id="PF23256"/>
    </source>
</evidence>
<keyword evidence="5" id="KW-0630">Potassium</keyword>
<dbReference type="Pfam" id="PF00999">
    <property type="entry name" value="Na_H_Exchanger"/>
    <property type="match status" value="1"/>
</dbReference>
<dbReference type="InterPro" id="IPR038770">
    <property type="entry name" value="Na+/solute_symporter_sf"/>
</dbReference>